<dbReference type="InterPro" id="IPR009097">
    <property type="entry name" value="Cyclic_Pdiesterase"/>
</dbReference>
<organism evidence="3 4">
    <name type="scientific">Halalkalibacter akibai (strain ATCC 43226 / DSM 21942 / CIP 109018 / JCM 9157 / 1139)</name>
    <name type="common">Bacillus akibai</name>
    <dbReference type="NCBI Taxonomy" id="1236973"/>
    <lineage>
        <taxon>Bacteria</taxon>
        <taxon>Bacillati</taxon>
        <taxon>Bacillota</taxon>
        <taxon>Bacilli</taxon>
        <taxon>Bacillales</taxon>
        <taxon>Bacillaceae</taxon>
        <taxon>Halalkalibacter</taxon>
    </lineage>
</organism>
<reference evidence="3 4" key="1">
    <citation type="journal article" date="2014" name="Genome Announc.">
        <title>Draft Genome Sequences of Three Alkaliphilic Bacillus Strains, Bacillus wakoensis JCM 9140T, Bacillus akibai JCM 9157T, and Bacillus hemicellulosilyticus JCM 9152T.</title>
        <authorList>
            <person name="Yuki M."/>
            <person name="Oshima K."/>
            <person name="Suda W."/>
            <person name="Oshida Y."/>
            <person name="Kitamura K."/>
            <person name="Iida T."/>
            <person name="Hattori M."/>
            <person name="Ohkuma M."/>
        </authorList>
    </citation>
    <scope>NUCLEOTIDE SEQUENCE [LARGE SCALE GENOMIC DNA]</scope>
    <source>
        <strain evidence="3 4">JCM 9157</strain>
    </source>
</reference>
<keyword evidence="4" id="KW-1185">Reference proteome</keyword>
<protein>
    <recommendedName>
        <fullName evidence="2">RNA 2',3'-cyclic phosphodiesterase</fullName>
        <shortName evidence="2">RNA 2',3'-CPDase</shortName>
        <ecNumber evidence="2">3.1.4.58</ecNumber>
    </recommendedName>
</protein>
<comment type="function">
    <text evidence="2">Hydrolyzes RNA 2',3'-cyclic phosphodiester to an RNA 2'-phosphomonoester.</text>
</comment>
<feature type="active site" description="Proton donor" evidence="2">
    <location>
        <position position="40"/>
    </location>
</feature>
<dbReference type="Pfam" id="PF13563">
    <property type="entry name" value="2_5_RNA_ligase2"/>
    <property type="match status" value="1"/>
</dbReference>
<dbReference type="GO" id="GO:0008664">
    <property type="term" value="F:RNA 2',3'-cyclic 3'-phosphodiesterase activity"/>
    <property type="evidence" value="ECO:0007669"/>
    <property type="project" value="UniProtKB-EC"/>
</dbReference>
<gene>
    <name evidence="3" type="ORF">JCM9157_1245</name>
</gene>
<keyword evidence="3" id="KW-0436">Ligase</keyword>
<evidence type="ECO:0000313" key="4">
    <source>
        <dbReference type="Proteomes" id="UP000018896"/>
    </source>
</evidence>
<feature type="active site" description="Proton acceptor" evidence="2">
    <location>
        <position position="126"/>
    </location>
</feature>
<dbReference type="PANTHER" id="PTHR35561">
    <property type="entry name" value="RNA 2',3'-CYCLIC PHOSPHODIESTERASE"/>
    <property type="match status" value="1"/>
</dbReference>
<dbReference type="EC" id="3.1.4.58" evidence="2"/>
<dbReference type="HAMAP" id="MF_01940">
    <property type="entry name" value="RNA_CPDase"/>
    <property type="match status" value="1"/>
</dbReference>
<dbReference type="Proteomes" id="UP000018896">
    <property type="component" value="Unassembled WGS sequence"/>
</dbReference>
<sequence>MQSHYFIAVPLPTEIKKELKKTFKKESYPFKRWVHEEDLHLTLVFLGACTNEQLEYINQNGQKILSDMHPFSLQLSSLGTYGKKTEPRIFWMGVKDQPKLHDLRNKVYELCEEAGFVLEKRPFSPHITLARKWVGLDSYNEEGNSGNTLQLEWKVENIILYKSVLTEEPKYKEIYSFSLTGDRE</sequence>
<comment type="similarity">
    <text evidence="2">Belongs to the 2H phosphoesterase superfamily. ThpR family.</text>
</comment>
<dbReference type="SUPFAM" id="SSF55144">
    <property type="entry name" value="LigT-like"/>
    <property type="match status" value="1"/>
</dbReference>
<dbReference type="PANTHER" id="PTHR35561:SF1">
    <property type="entry name" value="RNA 2',3'-CYCLIC PHOSPHODIESTERASE"/>
    <property type="match status" value="1"/>
</dbReference>
<dbReference type="eggNOG" id="COG1514">
    <property type="taxonomic scope" value="Bacteria"/>
</dbReference>
<dbReference type="EMBL" id="BAUV01000006">
    <property type="protein sequence ID" value="GAE34202.1"/>
    <property type="molecule type" value="Genomic_DNA"/>
</dbReference>
<proteinExistence type="inferred from homology"/>
<evidence type="ECO:0000256" key="1">
    <source>
        <dbReference type="ARBA" id="ARBA00022801"/>
    </source>
</evidence>
<dbReference type="Gene3D" id="3.90.1140.10">
    <property type="entry name" value="Cyclic phosphodiesterase"/>
    <property type="match status" value="1"/>
</dbReference>
<dbReference type="STRING" id="1236973.JCM9157_1245"/>
<dbReference type="RefSeq" id="WP_035662982.1">
    <property type="nucleotide sequence ID" value="NZ_BAUV01000006.1"/>
</dbReference>
<comment type="caution">
    <text evidence="3">The sequence shown here is derived from an EMBL/GenBank/DDBJ whole genome shotgun (WGS) entry which is preliminary data.</text>
</comment>
<feature type="short sequence motif" description="HXTX 1" evidence="2">
    <location>
        <begin position="40"/>
        <end position="43"/>
    </location>
</feature>
<dbReference type="GO" id="GO:0016874">
    <property type="term" value="F:ligase activity"/>
    <property type="evidence" value="ECO:0007669"/>
    <property type="project" value="UniProtKB-KW"/>
</dbReference>
<comment type="catalytic activity">
    <reaction evidence="2">
        <text>a 3'-end 2',3'-cyclophospho-ribonucleotide-RNA + H2O = a 3'-end 2'-phospho-ribonucleotide-RNA + H(+)</text>
        <dbReference type="Rhea" id="RHEA:11828"/>
        <dbReference type="Rhea" id="RHEA-COMP:10464"/>
        <dbReference type="Rhea" id="RHEA-COMP:17353"/>
        <dbReference type="ChEBI" id="CHEBI:15377"/>
        <dbReference type="ChEBI" id="CHEBI:15378"/>
        <dbReference type="ChEBI" id="CHEBI:83064"/>
        <dbReference type="ChEBI" id="CHEBI:173113"/>
        <dbReference type="EC" id="3.1.4.58"/>
    </reaction>
</comment>
<evidence type="ECO:0000256" key="2">
    <source>
        <dbReference type="HAMAP-Rule" id="MF_01940"/>
    </source>
</evidence>
<dbReference type="OrthoDB" id="9789350at2"/>
<dbReference type="NCBIfam" id="TIGR02258">
    <property type="entry name" value="2_5_ligase"/>
    <property type="match status" value="1"/>
</dbReference>
<name>W4QQJ8_HALA3</name>
<dbReference type="GO" id="GO:0004113">
    <property type="term" value="F:2',3'-cyclic-nucleotide 3'-phosphodiesterase activity"/>
    <property type="evidence" value="ECO:0007669"/>
    <property type="project" value="InterPro"/>
</dbReference>
<evidence type="ECO:0000313" key="3">
    <source>
        <dbReference type="EMBL" id="GAE34202.1"/>
    </source>
</evidence>
<dbReference type="InterPro" id="IPR004175">
    <property type="entry name" value="RNA_CPDase"/>
</dbReference>
<dbReference type="AlphaFoldDB" id="W4QQJ8"/>
<keyword evidence="1 2" id="KW-0378">Hydrolase</keyword>
<feature type="short sequence motif" description="HXTX 2" evidence="2">
    <location>
        <begin position="126"/>
        <end position="129"/>
    </location>
</feature>
<accession>W4QQJ8</accession>